<dbReference type="CDD" id="cd05563">
    <property type="entry name" value="PTS_IIB_ascorbate"/>
    <property type="match status" value="1"/>
</dbReference>
<sequence>MKILVCCGLGLSSSLMVEMNIRKILKEMNIKGIGVNHSEISKIENYKADLYVITKDLKDKINCNGRIIILESMLDRKELKDKLSEVLKEKKII</sequence>
<keyword evidence="4" id="KW-1185">Reference proteome</keyword>
<dbReference type="InterPro" id="IPR036095">
    <property type="entry name" value="PTS_EIIB-like_sf"/>
</dbReference>
<proteinExistence type="predicted"/>
<protein>
    <submittedName>
        <fullName evidence="3">PTS system, ascorbate-specific IIB component</fullName>
    </submittedName>
</protein>
<dbReference type="STRING" id="1121316.SAMN02745207_02827"/>
<accession>A0A1M5WCM7</accession>
<reference evidence="3 4" key="1">
    <citation type="submission" date="2016-11" db="EMBL/GenBank/DDBJ databases">
        <authorList>
            <person name="Jaros S."/>
            <person name="Januszkiewicz K."/>
            <person name="Wedrychowicz H."/>
        </authorList>
    </citation>
    <scope>NUCLEOTIDE SEQUENCE [LARGE SCALE GENOMIC DNA]</scope>
    <source>
        <strain evidence="3 4">DSM 8605</strain>
    </source>
</reference>
<dbReference type="GO" id="GO:0009401">
    <property type="term" value="P:phosphoenolpyruvate-dependent sugar phosphotransferase system"/>
    <property type="evidence" value="ECO:0007669"/>
    <property type="project" value="InterPro"/>
</dbReference>
<evidence type="ECO:0000313" key="3">
    <source>
        <dbReference type="EMBL" id="SHH85256.1"/>
    </source>
</evidence>
<dbReference type="EMBL" id="FQXM01000016">
    <property type="protein sequence ID" value="SHH85256.1"/>
    <property type="molecule type" value="Genomic_DNA"/>
</dbReference>
<name>A0A1M5WCM7_9CLOT</name>
<dbReference type="GO" id="GO:0008982">
    <property type="term" value="F:protein-N(PI)-phosphohistidine-sugar phosphotransferase activity"/>
    <property type="evidence" value="ECO:0007669"/>
    <property type="project" value="InterPro"/>
</dbReference>
<dbReference type="Gene3D" id="3.40.50.2300">
    <property type="match status" value="1"/>
</dbReference>
<evidence type="ECO:0000259" key="2">
    <source>
        <dbReference type="PROSITE" id="PS51099"/>
    </source>
</evidence>
<dbReference type="AlphaFoldDB" id="A0A1M5WCM7"/>
<evidence type="ECO:0000256" key="1">
    <source>
        <dbReference type="ARBA" id="ARBA00022679"/>
    </source>
</evidence>
<dbReference type="Pfam" id="PF02302">
    <property type="entry name" value="PTS_IIB"/>
    <property type="match status" value="1"/>
</dbReference>
<dbReference type="InterPro" id="IPR003501">
    <property type="entry name" value="PTS_EIIB_2/3"/>
</dbReference>
<feature type="domain" description="PTS EIIB type-2" evidence="2">
    <location>
        <begin position="1"/>
        <end position="91"/>
    </location>
</feature>
<dbReference type="Proteomes" id="UP000184447">
    <property type="component" value="Unassembled WGS sequence"/>
</dbReference>
<evidence type="ECO:0000313" key="4">
    <source>
        <dbReference type="Proteomes" id="UP000184447"/>
    </source>
</evidence>
<gene>
    <name evidence="3" type="ORF">SAMN02745207_02827</name>
</gene>
<organism evidence="3 4">
    <name type="scientific">Clostridium grantii DSM 8605</name>
    <dbReference type="NCBI Taxonomy" id="1121316"/>
    <lineage>
        <taxon>Bacteria</taxon>
        <taxon>Bacillati</taxon>
        <taxon>Bacillota</taxon>
        <taxon>Clostridia</taxon>
        <taxon>Eubacteriales</taxon>
        <taxon>Clostridiaceae</taxon>
        <taxon>Clostridium</taxon>
    </lineage>
</organism>
<dbReference type="InterPro" id="IPR013011">
    <property type="entry name" value="PTS_EIIB_2"/>
</dbReference>
<dbReference type="SUPFAM" id="SSF52794">
    <property type="entry name" value="PTS system IIB component-like"/>
    <property type="match status" value="1"/>
</dbReference>
<dbReference type="PROSITE" id="PS51099">
    <property type="entry name" value="PTS_EIIB_TYPE_2"/>
    <property type="match status" value="1"/>
</dbReference>
<dbReference type="RefSeq" id="WP_073339069.1">
    <property type="nucleotide sequence ID" value="NZ_FQXM01000016.1"/>
</dbReference>
<keyword evidence="1" id="KW-0808">Transferase</keyword>